<dbReference type="RefSeq" id="WP_001030310.1">
    <property type="nucleotide sequence ID" value="NC_004368.1"/>
</dbReference>
<evidence type="ECO:0000313" key="1">
    <source>
        <dbReference type="EMBL" id="CAD47017.1"/>
    </source>
</evidence>
<dbReference type="InterPro" id="IPR014942">
    <property type="entry name" value="AbiEii"/>
</dbReference>
<evidence type="ECO:0008006" key="2">
    <source>
        <dbReference type="Google" id="ProtNLM"/>
    </source>
</evidence>
<reference evidence="1" key="1">
    <citation type="journal article" date="2002" name="Mol. Microbiol.">
        <title>Genome sequence of Streptococcus agalactiae, a pathogen causing invasive neonatal disease.</title>
        <authorList>
            <person name="Glaser P."/>
            <person name="Rusniok C."/>
            <person name="Buchrieser C."/>
            <person name="Chevalier F."/>
            <person name="Frangeul L."/>
            <person name="Msadek T."/>
            <person name="Zouine M."/>
            <person name="Couve E."/>
            <person name="Lalioui L."/>
            <person name="Poyart C."/>
            <person name="Trieu-Cuot P."/>
            <person name="Kunst F."/>
        </authorList>
    </citation>
    <scope>NUCLEOTIDE SEQUENCE [LARGE SCALE GENOMIC DNA]</scope>
    <source>
        <strain evidence="1">NEM316</strain>
    </source>
</reference>
<gene>
    <name evidence="1" type="ordered locus">gbs1358</name>
</gene>
<dbReference type="Pfam" id="PF08843">
    <property type="entry name" value="AbiEii"/>
    <property type="match status" value="1"/>
</dbReference>
<dbReference type="KEGG" id="san:gbs1358"/>
<dbReference type="Proteomes" id="UP000000823">
    <property type="component" value="Chromosome"/>
</dbReference>
<dbReference type="eggNOG" id="COG2253">
    <property type="taxonomic scope" value="Bacteria"/>
</dbReference>
<sequence>MNKAKLTALCHKISKQTGLTFNSVMTYYFLEVILKKLSQSSYSDHYIFKGGFLLSNVIGVESRSTVDIDFLFNKQTLSGESIQRQLTEILAEDSKDDISFSIQSITAIKESDDYGGYRATILCQLENIKQMIHLDIATGDIVTPHPVTYDYKAIFDNKSFPIIAYTIETILAEKLQTIYSRNFLNSRSKDFYDVYILSKLKRQEINFSQLNIACQRTFSYRDTELNFNKLIELLETFKSDAIQSQQWQNYSKKYSYTKGISFSDILDEIIDLLTDLNYENNH</sequence>
<dbReference type="HOGENOM" id="CLU_067323_1_0_9"/>
<dbReference type="EMBL" id="AL766850">
    <property type="protein sequence ID" value="CAD47017.1"/>
    <property type="molecule type" value="Genomic_DNA"/>
</dbReference>
<name>Q8E4P3_STRA3</name>
<organism evidence="1">
    <name type="scientific">Streptococcus agalactiae serotype III (strain NEM316)</name>
    <dbReference type="NCBI Taxonomy" id="211110"/>
    <lineage>
        <taxon>Bacteria</taxon>
        <taxon>Bacillati</taxon>
        <taxon>Bacillota</taxon>
        <taxon>Bacilli</taxon>
        <taxon>Lactobacillales</taxon>
        <taxon>Streptococcaceae</taxon>
        <taxon>Streptococcus</taxon>
    </lineage>
</organism>
<dbReference type="AlphaFoldDB" id="Q8E4P3"/>
<dbReference type="SMR" id="Q8E4P3"/>
<dbReference type="Gene3D" id="3.10.450.620">
    <property type="entry name" value="JHP933, nucleotidyltransferase-like core domain"/>
    <property type="match status" value="1"/>
</dbReference>
<accession>Q8E4P3</accession>
<protein>
    <recommendedName>
        <fullName evidence="2">Abortive infection protein AbiGII</fullName>
    </recommendedName>
</protein>
<proteinExistence type="predicted"/>